<reference evidence="1" key="1">
    <citation type="submission" date="2021-04" db="EMBL/GenBank/DDBJ databases">
        <title>Biosynthetic gene clusters of Dactylosporangioum roseum.</title>
        <authorList>
            <person name="Hartkoorn R.C."/>
            <person name="Beaudoing E."/>
            <person name="Hot D."/>
            <person name="Moureu S."/>
        </authorList>
    </citation>
    <scope>NUCLEOTIDE SEQUENCE</scope>
    <source>
        <strain evidence="1">NRRL B-16295</strain>
    </source>
</reference>
<dbReference type="Proteomes" id="UP001058271">
    <property type="component" value="Chromosome"/>
</dbReference>
<dbReference type="EMBL" id="CP073721">
    <property type="protein sequence ID" value="UWZ37269.1"/>
    <property type="molecule type" value="Genomic_DNA"/>
</dbReference>
<gene>
    <name evidence="1" type="ORF">Drose_02970</name>
</gene>
<dbReference type="Gene3D" id="3.30.360.10">
    <property type="entry name" value="Dihydrodipicolinate Reductase, domain 2"/>
    <property type="match status" value="1"/>
</dbReference>
<sequence length="96" mass="10245">MSPGGVDENTGLLSGYASGARAALTCSLIGDSARRATITGTAGRIEVPRDFFCPAQFTLWHGERPERVEMPFEGWATTSRPPRCNAACVKGSSRAR</sequence>
<keyword evidence="2" id="KW-1185">Reference proteome</keyword>
<evidence type="ECO:0000313" key="1">
    <source>
        <dbReference type="EMBL" id="UWZ37269.1"/>
    </source>
</evidence>
<proteinExistence type="predicted"/>
<protein>
    <submittedName>
        <fullName evidence="1">Uncharacterized protein</fullName>
    </submittedName>
</protein>
<dbReference type="SUPFAM" id="SSF55347">
    <property type="entry name" value="Glyceraldehyde-3-phosphate dehydrogenase-like, C-terminal domain"/>
    <property type="match status" value="1"/>
</dbReference>
<dbReference type="RefSeq" id="WP_260726632.1">
    <property type="nucleotide sequence ID" value="NZ_BAAABS010000010.1"/>
</dbReference>
<accession>A0ABY5Z5E5</accession>
<evidence type="ECO:0000313" key="2">
    <source>
        <dbReference type="Proteomes" id="UP001058271"/>
    </source>
</evidence>
<organism evidence="1 2">
    <name type="scientific">Dactylosporangium roseum</name>
    <dbReference type="NCBI Taxonomy" id="47989"/>
    <lineage>
        <taxon>Bacteria</taxon>
        <taxon>Bacillati</taxon>
        <taxon>Actinomycetota</taxon>
        <taxon>Actinomycetes</taxon>
        <taxon>Micromonosporales</taxon>
        <taxon>Micromonosporaceae</taxon>
        <taxon>Dactylosporangium</taxon>
    </lineage>
</organism>
<name>A0ABY5Z5E5_9ACTN</name>